<protein>
    <submittedName>
        <fullName evidence="1">Uncharacterized protein</fullName>
    </submittedName>
</protein>
<reference evidence="1 2" key="1">
    <citation type="submission" date="2015-08" db="EMBL/GenBank/DDBJ databases">
        <authorList>
            <person name="Babu N.S."/>
            <person name="Beckwith C.J."/>
            <person name="Beseler K.G."/>
            <person name="Brison A."/>
            <person name="Carone J.V."/>
            <person name="Caskin T.P."/>
            <person name="Diamond M."/>
            <person name="Durham M.E."/>
            <person name="Foxe J.M."/>
            <person name="Go M."/>
            <person name="Henderson B.A."/>
            <person name="Jones I.B."/>
            <person name="McGettigan J.A."/>
            <person name="Micheletti S.J."/>
            <person name="Nasrallah M.E."/>
            <person name="Ortiz D."/>
            <person name="Piller C.R."/>
            <person name="Privatt S.R."/>
            <person name="Schneider S.L."/>
            <person name="Sharp S."/>
            <person name="Smith T.C."/>
            <person name="Stanton J.D."/>
            <person name="Ullery H.E."/>
            <person name="Wilson R.J."/>
            <person name="Serrano M.G."/>
            <person name="Buck G."/>
            <person name="Lee V."/>
            <person name="Wang Y."/>
            <person name="Carvalho R."/>
            <person name="Voegtly L."/>
            <person name="Shi R."/>
            <person name="Duckworth R."/>
            <person name="Johnson A."/>
            <person name="Loviza R."/>
            <person name="Walstead R."/>
            <person name="Shah Z."/>
            <person name="Kiflezghi M."/>
            <person name="Wade K."/>
            <person name="Ball S.L."/>
            <person name="Bradley K.W."/>
            <person name="Asai D.J."/>
            <person name="Bowman C.A."/>
            <person name="Russell D.A."/>
            <person name="Pope W.H."/>
            <person name="Jacobs-Sera D."/>
            <person name="Hendrix R.W."/>
            <person name="Hatfull G.F."/>
        </authorList>
    </citation>
    <scope>NUCLEOTIDE SEQUENCE [LARGE SCALE GENOMIC DNA]</scope>
    <source>
        <strain evidence="1 2">PUDD_83A45</strain>
    </source>
</reference>
<dbReference type="KEGG" id="crie:AK829_08470"/>
<gene>
    <name evidence="1" type="ORF">AK829_08470</name>
</gene>
<keyword evidence="2" id="KW-1185">Reference proteome</keyword>
<dbReference type="STRING" id="156976.AK829_08470"/>
<evidence type="ECO:0000313" key="1">
    <source>
        <dbReference type="EMBL" id="AKV59181.1"/>
    </source>
</evidence>
<name>A0A0K1RDD6_9CORY</name>
<dbReference type="Proteomes" id="UP000060016">
    <property type="component" value="Chromosome"/>
</dbReference>
<evidence type="ECO:0000313" key="2">
    <source>
        <dbReference type="Proteomes" id="UP000060016"/>
    </source>
</evidence>
<sequence>MPDNSQASSVPTTVFMSGNSQALRIPKEFRFDSDTVWLKKIGKRLYVSERPMSAMDVVNEITAGFPPDWADDLEEPKELPLDPISGWD</sequence>
<dbReference type="PATRIC" id="fig|156976.3.peg.1692"/>
<dbReference type="RefSeq" id="WP_052205453.1">
    <property type="nucleotide sequence ID" value="NZ_CAMYAJ010000011.1"/>
</dbReference>
<dbReference type="InterPro" id="IPR037914">
    <property type="entry name" value="SpoVT-AbrB_sf"/>
</dbReference>
<proteinExistence type="predicted"/>
<dbReference type="AlphaFoldDB" id="A0A0K1RDD6"/>
<dbReference type="SUPFAM" id="SSF89447">
    <property type="entry name" value="AbrB/MazE/MraZ-like"/>
    <property type="match status" value="1"/>
</dbReference>
<dbReference type="Gene3D" id="2.10.260.10">
    <property type="match status" value="1"/>
</dbReference>
<organism evidence="1 2">
    <name type="scientific">Corynebacterium riegelii</name>
    <dbReference type="NCBI Taxonomy" id="156976"/>
    <lineage>
        <taxon>Bacteria</taxon>
        <taxon>Bacillati</taxon>
        <taxon>Actinomycetota</taxon>
        <taxon>Actinomycetes</taxon>
        <taxon>Mycobacteriales</taxon>
        <taxon>Corynebacteriaceae</taxon>
        <taxon>Corynebacterium</taxon>
    </lineage>
</organism>
<accession>A0A0K1RDD6</accession>
<dbReference type="EMBL" id="CP012342">
    <property type="protein sequence ID" value="AKV59181.1"/>
    <property type="molecule type" value="Genomic_DNA"/>
</dbReference>